<dbReference type="InterPro" id="IPR032675">
    <property type="entry name" value="LRR_dom_sf"/>
</dbReference>
<dbReference type="FunFam" id="3.80.10.10:FF:000101">
    <property type="entry name" value="LRR receptor-like serine/threonine-protein kinase ERECTA"/>
    <property type="match status" value="1"/>
</dbReference>
<dbReference type="CDD" id="cd14066">
    <property type="entry name" value="STKc_IRAK"/>
    <property type="match status" value="1"/>
</dbReference>
<evidence type="ECO:0000256" key="3">
    <source>
        <dbReference type="ARBA" id="ARBA00022553"/>
    </source>
</evidence>
<evidence type="ECO:0000256" key="15">
    <source>
        <dbReference type="SAM" id="Phobius"/>
    </source>
</evidence>
<dbReference type="EMBL" id="LK032076">
    <property type="protein sequence ID" value="CDY17688.1"/>
    <property type="molecule type" value="Genomic_DNA"/>
</dbReference>
<dbReference type="GO" id="GO:0005524">
    <property type="term" value="F:ATP binding"/>
    <property type="evidence" value="ECO:0007669"/>
    <property type="project" value="UniProtKB-KW"/>
</dbReference>
<evidence type="ECO:0000256" key="11">
    <source>
        <dbReference type="ARBA" id="ARBA00023136"/>
    </source>
</evidence>
<dbReference type="PANTHER" id="PTHR48007">
    <property type="entry name" value="LEUCINE-RICH REPEAT RECEPTOR-LIKE PROTEIN KINASE PXC1"/>
    <property type="match status" value="1"/>
</dbReference>
<evidence type="ECO:0000313" key="18">
    <source>
        <dbReference type="Proteomes" id="UP000028999"/>
    </source>
</evidence>
<evidence type="ECO:0000256" key="9">
    <source>
        <dbReference type="ARBA" id="ARBA00022840"/>
    </source>
</evidence>
<evidence type="ECO:0000256" key="5">
    <source>
        <dbReference type="ARBA" id="ARBA00022692"/>
    </source>
</evidence>
<feature type="transmembrane region" description="Helical" evidence="15">
    <location>
        <begin position="12"/>
        <end position="32"/>
    </location>
</feature>
<dbReference type="OMA" id="TKKYVHG"/>
<evidence type="ECO:0000256" key="6">
    <source>
        <dbReference type="ARBA" id="ARBA00022729"/>
    </source>
</evidence>
<dbReference type="GO" id="GO:0016020">
    <property type="term" value="C:membrane"/>
    <property type="evidence" value="ECO:0007669"/>
    <property type="project" value="UniProtKB-SubCell"/>
</dbReference>
<dbReference type="Gene3D" id="1.10.510.10">
    <property type="entry name" value="Transferase(Phosphotransferase) domain 1"/>
    <property type="match status" value="1"/>
</dbReference>
<evidence type="ECO:0000256" key="14">
    <source>
        <dbReference type="SAM" id="MobiDB-lite"/>
    </source>
</evidence>
<evidence type="ECO:0000256" key="8">
    <source>
        <dbReference type="ARBA" id="ARBA00022741"/>
    </source>
</evidence>
<dbReference type="InterPro" id="IPR013210">
    <property type="entry name" value="LRR_N_plant-typ"/>
</dbReference>
<keyword evidence="6" id="KW-0732">Signal</keyword>
<dbReference type="InterPro" id="IPR011009">
    <property type="entry name" value="Kinase-like_dom_sf"/>
</dbReference>
<dbReference type="InterPro" id="IPR008271">
    <property type="entry name" value="Ser/Thr_kinase_AS"/>
</dbReference>
<evidence type="ECO:0000256" key="2">
    <source>
        <dbReference type="ARBA" id="ARBA00008684"/>
    </source>
</evidence>
<dbReference type="STRING" id="3708.A0A078FZC7"/>
<dbReference type="SUPFAM" id="SSF52058">
    <property type="entry name" value="L domain-like"/>
    <property type="match status" value="1"/>
</dbReference>
<dbReference type="InterPro" id="IPR003591">
    <property type="entry name" value="Leu-rich_rpt_typical-subtyp"/>
</dbReference>
<dbReference type="PROSITE" id="PS00108">
    <property type="entry name" value="PROTEIN_KINASE_ST"/>
    <property type="match status" value="1"/>
</dbReference>
<keyword evidence="13" id="KW-0325">Glycoprotein</keyword>
<evidence type="ECO:0000256" key="10">
    <source>
        <dbReference type="ARBA" id="ARBA00022989"/>
    </source>
</evidence>
<sequence>MIHRSKKQSPSSFFCILLFSFFFNESIFYYAFQLYSLLHHYHSSFLFHSLCTKLNTLSLSVLGVIHLKMLTSLLIFFTLLCIYIPVNALNDEGFALLTFKQSVNEDPTGSLTNWNSSDEDACSWNGVTCKELKVVSLSIPRKNLYGSLPSSLGFLSSLRHLNLRSNRLHGSLPTQLFELQGLQSLVLYGNSFDGSVSDEIGRLKLLQTLDLSQNLFSGSLPSSLLQCNRLRTLDVSRNNFSGALPDGFGSAFVSLEKLDLAFNHFNGSIPSDVGNLSSLQGTADFSHNHFSGLIPPALGDLPEKVYIDLTFNNLSGPIPQTGALMNRGPTAFIGNVGLCGPPLKDLCRGDELGLNASYPFIPSNNRPDDDSDGDSETKQKSSSGLSKTAVVAIVLCDVIGICLVGLLFTYCYSKFCACNRDKDSKKRAAECLCFRREESETLSENVEHCDIVALDAQVAFNLEELLKASAFVLGKSGIGIVYKVVLENGLTLAVRRLGEGGSQRFKEFQTEVEAIGKLRHPNIASLRAYYWSVDEKLLIYDYVPNGNLATALHGKPGMLSVPPLTWSERLKVAKGIATGLVHLHEFSPKKYVHGDLKPSNILMGQDMEPKISDFGLARLANIAGGSSSPTVQSNRIIQTEERQQQQHHHKSISSEFTAHSSSGSYYQAPETLKTVKPSQKWDVYSYGVILLELIAGRSPVLDVGTSEIDLVRWIQVCIEEKKPLCDVLDPCLAPEVDKEDEIVAVLKVAISCVNSSPEKRPTMRHVSDTLDRLPMAGD</sequence>
<name>A0A078FZC7_BRANA</name>
<dbReference type="Gene3D" id="3.30.200.20">
    <property type="entry name" value="Phosphorylase Kinase, domain 1"/>
    <property type="match status" value="1"/>
</dbReference>
<dbReference type="InterPro" id="IPR000719">
    <property type="entry name" value="Prot_kinase_dom"/>
</dbReference>
<keyword evidence="5 15" id="KW-0812">Transmembrane</keyword>
<accession>A0A078FZC7</accession>
<dbReference type="Pfam" id="PF08263">
    <property type="entry name" value="LRRNT_2"/>
    <property type="match status" value="1"/>
</dbReference>
<comment type="similarity">
    <text evidence="2">Belongs to the protein kinase superfamily. Ser/Thr protein kinase family.</text>
</comment>
<evidence type="ECO:0000256" key="7">
    <source>
        <dbReference type="ARBA" id="ARBA00022737"/>
    </source>
</evidence>
<dbReference type="PaxDb" id="3708-A0A078FZC7"/>
<evidence type="ECO:0000256" key="12">
    <source>
        <dbReference type="ARBA" id="ARBA00023170"/>
    </source>
</evidence>
<dbReference type="GO" id="GO:0004672">
    <property type="term" value="F:protein kinase activity"/>
    <property type="evidence" value="ECO:0007669"/>
    <property type="project" value="InterPro"/>
</dbReference>
<dbReference type="Pfam" id="PF00560">
    <property type="entry name" value="LRR_1"/>
    <property type="match status" value="5"/>
</dbReference>
<dbReference type="InterPro" id="IPR046959">
    <property type="entry name" value="PRK1-6/SRF4-like"/>
</dbReference>
<evidence type="ECO:0000256" key="1">
    <source>
        <dbReference type="ARBA" id="ARBA00004479"/>
    </source>
</evidence>
<dbReference type="SUPFAM" id="SSF56112">
    <property type="entry name" value="Protein kinase-like (PK-like)"/>
    <property type="match status" value="1"/>
</dbReference>
<feature type="domain" description="Protein kinase" evidence="16">
    <location>
        <begin position="467"/>
        <end position="773"/>
    </location>
</feature>
<keyword evidence="18" id="KW-1185">Reference proteome</keyword>
<evidence type="ECO:0000256" key="4">
    <source>
        <dbReference type="ARBA" id="ARBA00022614"/>
    </source>
</evidence>
<keyword evidence="10 15" id="KW-1133">Transmembrane helix</keyword>
<dbReference type="PROSITE" id="PS50011">
    <property type="entry name" value="PROTEIN_KINASE_DOM"/>
    <property type="match status" value="1"/>
</dbReference>
<proteinExistence type="inferred from homology"/>
<dbReference type="FunFam" id="1.10.510.10:FF:000782">
    <property type="entry name" value="Leucine-rich repeat protein kinase family protein"/>
    <property type="match status" value="1"/>
</dbReference>
<keyword evidence="4" id="KW-0433">Leucine-rich repeat</keyword>
<comment type="subcellular location">
    <subcellularLocation>
        <location evidence="1">Membrane</location>
        <topology evidence="1">Single-pass type I membrane protein</topology>
    </subcellularLocation>
</comment>
<reference evidence="17 18" key="1">
    <citation type="journal article" date="2014" name="Science">
        <title>Plant genetics. Early allopolyploid evolution in the post-Neolithic Brassica napus oilseed genome.</title>
        <authorList>
            <person name="Chalhoub B."/>
            <person name="Denoeud F."/>
            <person name="Liu S."/>
            <person name="Parkin I.A."/>
            <person name="Tang H."/>
            <person name="Wang X."/>
            <person name="Chiquet J."/>
            <person name="Belcram H."/>
            <person name="Tong C."/>
            <person name="Samans B."/>
            <person name="Correa M."/>
            <person name="Da Silva C."/>
            <person name="Just J."/>
            <person name="Falentin C."/>
            <person name="Koh C.S."/>
            <person name="Le Clainche I."/>
            <person name="Bernard M."/>
            <person name="Bento P."/>
            <person name="Noel B."/>
            <person name="Labadie K."/>
            <person name="Alberti A."/>
            <person name="Charles M."/>
            <person name="Arnaud D."/>
            <person name="Guo H."/>
            <person name="Daviaud C."/>
            <person name="Alamery S."/>
            <person name="Jabbari K."/>
            <person name="Zhao M."/>
            <person name="Edger P.P."/>
            <person name="Chelaifa H."/>
            <person name="Tack D."/>
            <person name="Lassalle G."/>
            <person name="Mestiri I."/>
            <person name="Schnel N."/>
            <person name="Le Paslier M.C."/>
            <person name="Fan G."/>
            <person name="Renault V."/>
            <person name="Bayer P.E."/>
            <person name="Golicz A.A."/>
            <person name="Manoli S."/>
            <person name="Lee T.H."/>
            <person name="Thi V.H."/>
            <person name="Chalabi S."/>
            <person name="Hu Q."/>
            <person name="Fan C."/>
            <person name="Tollenaere R."/>
            <person name="Lu Y."/>
            <person name="Battail C."/>
            <person name="Shen J."/>
            <person name="Sidebottom C.H."/>
            <person name="Wang X."/>
            <person name="Canaguier A."/>
            <person name="Chauveau A."/>
            <person name="Berard A."/>
            <person name="Deniot G."/>
            <person name="Guan M."/>
            <person name="Liu Z."/>
            <person name="Sun F."/>
            <person name="Lim Y.P."/>
            <person name="Lyons E."/>
            <person name="Town C.D."/>
            <person name="Bancroft I."/>
            <person name="Wang X."/>
            <person name="Meng J."/>
            <person name="Ma J."/>
            <person name="Pires J.C."/>
            <person name="King G.J."/>
            <person name="Brunel D."/>
            <person name="Delourme R."/>
            <person name="Renard M."/>
            <person name="Aury J.M."/>
            <person name="Adams K.L."/>
            <person name="Batley J."/>
            <person name="Snowdon R.J."/>
            <person name="Tost J."/>
            <person name="Edwards D."/>
            <person name="Zhou Y."/>
            <person name="Hua W."/>
            <person name="Sharpe A.G."/>
            <person name="Paterson A.H."/>
            <person name="Guan C."/>
            <person name="Wincker P."/>
        </authorList>
    </citation>
    <scope>NUCLEOTIDE SEQUENCE [LARGE SCALE GENOMIC DNA]</scope>
    <source>
        <strain evidence="18">cv. Darmor-bzh</strain>
    </source>
</reference>
<dbReference type="FunFam" id="3.80.10.10:FF:000722">
    <property type="entry name" value="Leucine-rich repeat receptor-like protein kinase"/>
    <property type="match status" value="1"/>
</dbReference>
<feature type="compositionally biased region" description="Basic and acidic residues" evidence="14">
    <location>
        <begin position="758"/>
        <end position="771"/>
    </location>
</feature>
<dbReference type="PANTHER" id="PTHR48007:SF83">
    <property type="entry name" value="PROTEIN KINASE DOMAIN-CONTAINING PROTEIN"/>
    <property type="match status" value="1"/>
</dbReference>
<evidence type="ECO:0000313" key="17">
    <source>
        <dbReference type="EMBL" id="CDY17688.1"/>
    </source>
</evidence>
<dbReference type="FunFam" id="3.30.200.20:FF:000467">
    <property type="entry name" value="Leucine-rich repeat receptor-like protein kinase"/>
    <property type="match status" value="1"/>
</dbReference>
<gene>
    <name evidence="17" type="primary">BnaA06g35070D</name>
    <name evidence="17" type="ORF">GSBRNA2T00001908001</name>
</gene>
<feature type="transmembrane region" description="Helical" evidence="15">
    <location>
        <begin position="388"/>
        <end position="410"/>
    </location>
</feature>
<organism evidence="17 18">
    <name type="scientific">Brassica napus</name>
    <name type="common">Rape</name>
    <dbReference type="NCBI Taxonomy" id="3708"/>
    <lineage>
        <taxon>Eukaryota</taxon>
        <taxon>Viridiplantae</taxon>
        <taxon>Streptophyta</taxon>
        <taxon>Embryophyta</taxon>
        <taxon>Tracheophyta</taxon>
        <taxon>Spermatophyta</taxon>
        <taxon>Magnoliopsida</taxon>
        <taxon>eudicotyledons</taxon>
        <taxon>Gunneridae</taxon>
        <taxon>Pentapetalae</taxon>
        <taxon>rosids</taxon>
        <taxon>malvids</taxon>
        <taxon>Brassicales</taxon>
        <taxon>Brassicaceae</taxon>
        <taxon>Brassiceae</taxon>
        <taxon>Brassica</taxon>
    </lineage>
</organism>
<feature type="transmembrane region" description="Helical" evidence="15">
    <location>
        <begin position="65"/>
        <end position="86"/>
    </location>
</feature>
<dbReference type="AlphaFoldDB" id="A0A078FZC7"/>
<keyword evidence="3" id="KW-0597">Phosphoprotein</keyword>
<dbReference type="InterPro" id="IPR001611">
    <property type="entry name" value="Leu-rich_rpt"/>
</dbReference>
<protein>
    <submittedName>
        <fullName evidence="17">BnaA06g35070D protein</fullName>
    </submittedName>
</protein>
<keyword evidence="12" id="KW-0675">Receptor</keyword>
<dbReference type="SMART" id="SM00220">
    <property type="entry name" value="S_TKc"/>
    <property type="match status" value="1"/>
</dbReference>
<dbReference type="Pfam" id="PF00069">
    <property type="entry name" value="Pkinase"/>
    <property type="match status" value="1"/>
</dbReference>
<feature type="region of interest" description="Disordered" evidence="14">
    <location>
        <begin position="758"/>
        <end position="778"/>
    </location>
</feature>
<keyword evidence="8" id="KW-0547">Nucleotide-binding</keyword>
<keyword evidence="7" id="KW-0677">Repeat</keyword>
<dbReference type="Gene3D" id="3.80.10.10">
    <property type="entry name" value="Ribonuclease Inhibitor"/>
    <property type="match status" value="2"/>
</dbReference>
<feature type="region of interest" description="Disordered" evidence="14">
    <location>
        <begin position="358"/>
        <end position="381"/>
    </location>
</feature>
<dbReference type="SMART" id="SM00369">
    <property type="entry name" value="LRR_TYP"/>
    <property type="match status" value="3"/>
</dbReference>
<keyword evidence="11 15" id="KW-0472">Membrane</keyword>
<dbReference type="Proteomes" id="UP000028999">
    <property type="component" value="Unassembled WGS sequence"/>
</dbReference>
<keyword evidence="9" id="KW-0067">ATP-binding</keyword>
<dbReference type="Gramene" id="CDY17688">
    <property type="protein sequence ID" value="CDY17688"/>
    <property type="gene ID" value="GSBRNA2T00001908001"/>
</dbReference>
<evidence type="ECO:0000256" key="13">
    <source>
        <dbReference type="ARBA" id="ARBA00023180"/>
    </source>
</evidence>
<evidence type="ECO:0000259" key="16">
    <source>
        <dbReference type="PROSITE" id="PS50011"/>
    </source>
</evidence>